<dbReference type="EMBL" id="JACXVP010000001">
    <property type="protein sequence ID" value="KAG5629789.1"/>
    <property type="molecule type" value="Genomic_DNA"/>
</dbReference>
<keyword evidence="2" id="KW-1185">Reference proteome</keyword>
<gene>
    <name evidence="1" type="ORF">H5410_001506</name>
</gene>
<evidence type="ECO:0000313" key="2">
    <source>
        <dbReference type="Proteomes" id="UP000824120"/>
    </source>
</evidence>
<reference evidence="1 2" key="1">
    <citation type="submission" date="2020-09" db="EMBL/GenBank/DDBJ databases">
        <title>De no assembly of potato wild relative species, Solanum commersonii.</title>
        <authorList>
            <person name="Cho K."/>
        </authorList>
    </citation>
    <scope>NUCLEOTIDE SEQUENCE [LARGE SCALE GENOMIC DNA]</scope>
    <source>
        <strain evidence="1">LZ3.2</strain>
        <tissue evidence="1">Leaf</tissue>
    </source>
</reference>
<dbReference type="OrthoDB" id="619536at2759"/>
<name>A0A9J6AYY3_SOLCO</name>
<protein>
    <submittedName>
        <fullName evidence="1">Uncharacterized protein</fullName>
    </submittedName>
</protein>
<proteinExistence type="predicted"/>
<dbReference type="AlphaFoldDB" id="A0A9J6AYY3"/>
<organism evidence="1 2">
    <name type="scientific">Solanum commersonii</name>
    <name type="common">Commerson's wild potato</name>
    <name type="synonym">Commerson's nightshade</name>
    <dbReference type="NCBI Taxonomy" id="4109"/>
    <lineage>
        <taxon>Eukaryota</taxon>
        <taxon>Viridiplantae</taxon>
        <taxon>Streptophyta</taxon>
        <taxon>Embryophyta</taxon>
        <taxon>Tracheophyta</taxon>
        <taxon>Spermatophyta</taxon>
        <taxon>Magnoliopsida</taxon>
        <taxon>eudicotyledons</taxon>
        <taxon>Gunneridae</taxon>
        <taxon>Pentapetalae</taxon>
        <taxon>asterids</taxon>
        <taxon>lamiids</taxon>
        <taxon>Solanales</taxon>
        <taxon>Solanaceae</taxon>
        <taxon>Solanoideae</taxon>
        <taxon>Solaneae</taxon>
        <taxon>Solanum</taxon>
    </lineage>
</organism>
<dbReference type="Proteomes" id="UP000824120">
    <property type="component" value="Chromosome 1"/>
</dbReference>
<comment type="caution">
    <text evidence="1">The sequence shown here is derived from an EMBL/GenBank/DDBJ whole genome shotgun (WGS) entry which is preliminary data.</text>
</comment>
<evidence type="ECO:0000313" key="1">
    <source>
        <dbReference type="EMBL" id="KAG5629789.1"/>
    </source>
</evidence>
<sequence>MLHFRISTQTFGIKVTNVHSNFFILHDLFIFDITEFSPIHQCAFHVCTVLEEIGFYGHPMAYLAPVLMDNLSYINKMTIVTSIDESVILIHVNCWTILYNL</sequence>
<accession>A0A9J6AYY3</accession>